<dbReference type="InterPro" id="IPR000305">
    <property type="entry name" value="GIY-YIG_endonuc"/>
</dbReference>
<dbReference type="Pfam" id="PF01541">
    <property type="entry name" value="GIY-YIG"/>
    <property type="match status" value="1"/>
</dbReference>
<dbReference type="Proteomes" id="UP000035659">
    <property type="component" value="Chromosome"/>
</dbReference>
<dbReference type="InterPro" id="IPR035901">
    <property type="entry name" value="GIY-YIG_endonuc_sf"/>
</dbReference>
<dbReference type="KEGG" id="bgw:VE98_C0001G0009"/>
<proteinExistence type="predicted"/>
<protein>
    <submittedName>
        <fullName evidence="2">GIY-YIG catalytic domain protein</fullName>
    </submittedName>
</protein>
<accession>A0A0G4BAQ1</accession>
<organism evidence="2 3">
    <name type="scientific">candidate division Kazan bacterium GW2011_GWA1_50_15</name>
    <dbReference type="NCBI Taxonomy" id="1620412"/>
    <lineage>
        <taxon>Bacteria</taxon>
        <taxon>Bacteria division Kazan-3B-28</taxon>
    </lineage>
</organism>
<dbReference type="STRING" id="1620412.VE98_C0001G0009"/>
<reference evidence="2 3" key="1">
    <citation type="journal article" date="2015" name="Nature">
        <title>rRNA introns, odd ribosomes, and small enigmatic genomes across a large radiation of phyla.</title>
        <authorList>
            <person name="Brown C.T."/>
            <person name="Hug L.A."/>
            <person name="Thomas B.C."/>
            <person name="Sharon I."/>
            <person name="Castelle C.J."/>
            <person name="Singh A."/>
            <person name="Wilkins M.J."/>
            <person name="Williams K.H."/>
            <person name="Banfield J.F."/>
        </authorList>
    </citation>
    <scope>NUCLEOTIDE SEQUENCE [LARGE SCALE GENOMIC DNA]</scope>
</reference>
<sequence length="84" mass="9969">MYTVYVIYNQQHDKIYIGQTESLAERLVQHKNKLLGDKSYTARFDGGWAVIYTEQVASRVLAIQRERQLKSYRGRQFVREFIPV</sequence>
<dbReference type="Gene3D" id="3.40.1440.10">
    <property type="entry name" value="GIY-YIG endonuclease"/>
    <property type="match status" value="1"/>
</dbReference>
<feature type="domain" description="GIY-YIG" evidence="1">
    <location>
        <begin position="1"/>
        <end position="79"/>
    </location>
</feature>
<name>A0A0G4BAQ1_UNCK3</name>
<evidence type="ECO:0000313" key="3">
    <source>
        <dbReference type="Proteomes" id="UP000035659"/>
    </source>
</evidence>
<dbReference type="EMBL" id="CP011216">
    <property type="protein sequence ID" value="AKM84468.1"/>
    <property type="molecule type" value="Genomic_DNA"/>
</dbReference>
<dbReference type="SUPFAM" id="SSF82771">
    <property type="entry name" value="GIY-YIG endonuclease"/>
    <property type="match status" value="1"/>
</dbReference>
<evidence type="ECO:0000313" key="2">
    <source>
        <dbReference type="EMBL" id="AKM84468.1"/>
    </source>
</evidence>
<gene>
    <name evidence="2" type="ORF">VE98_C0001G0009</name>
</gene>
<dbReference type="AlphaFoldDB" id="A0A0G4BAQ1"/>
<dbReference type="PROSITE" id="PS50164">
    <property type="entry name" value="GIY_YIG"/>
    <property type="match status" value="1"/>
</dbReference>
<evidence type="ECO:0000259" key="1">
    <source>
        <dbReference type="PROSITE" id="PS50164"/>
    </source>
</evidence>